<feature type="region of interest" description="Disordered" evidence="1">
    <location>
        <begin position="1"/>
        <end position="33"/>
    </location>
</feature>
<gene>
    <name evidence="2" type="ORF">ACFQ63_20440</name>
</gene>
<reference evidence="2 3" key="1">
    <citation type="submission" date="2024-09" db="EMBL/GenBank/DDBJ databases">
        <title>The Natural Products Discovery Center: Release of the First 8490 Sequenced Strains for Exploring Actinobacteria Biosynthetic Diversity.</title>
        <authorList>
            <person name="Kalkreuter E."/>
            <person name="Kautsar S.A."/>
            <person name="Yang D."/>
            <person name="Bader C.D."/>
            <person name="Teijaro C.N."/>
            <person name="Fluegel L."/>
            <person name="Davis C.M."/>
            <person name="Simpson J.R."/>
            <person name="Lauterbach L."/>
            <person name="Steele A.D."/>
            <person name="Gui C."/>
            <person name="Meng S."/>
            <person name="Li G."/>
            <person name="Viehrig K."/>
            <person name="Ye F."/>
            <person name="Su P."/>
            <person name="Kiefer A.F."/>
            <person name="Nichols A."/>
            <person name="Cepeda A.J."/>
            <person name="Yan W."/>
            <person name="Fan B."/>
            <person name="Jiang Y."/>
            <person name="Adhikari A."/>
            <person name="Zheng C.-J."/>
            <person name="Schuster L."/>
            <person name="Cowan T.M."/>
            <person name="Smanski M.J."/>
            <person name="Chevrette M.G."/>
            <person name="De Carvalho L.P.S."/>
            <person name="Shen B."/>
        </authorList>
    </citation>
    <scope>NUCLEOTIDE SEQUENCE [LARGE SCALE GENOMIC DNA]</scope>
    <source>
        <strain evidence="2 3">NPDC056472</strain>
    </source>
</reference>
<evidence type="ECO:0000313" key="3">
    <source>
        <dbReference type="Proteomes" id="UP001600424"/>
    </source>
</evidence>
<organism evidence="2 3">
    <name type="scientific">Streptomyces wedmorensis</name>
    <dbReference type="NCBI Taxonomy" id="43759"/>
    <lineage>
        <taxon>Bacteria</taxon>
        <taxon>Bacillati</taxon>
        <taxon>Actinomycetota</taxon>
        <taxon>Actinomycetes</taxon>
        <taxon>Kitasatosporales</taxon>
        <taxon>Streptomycetaceae</taxon>
        <taxon>Streptomyces</taxon>
    </lineage>
</organism>
<dbReference type="Proteomes" id="UP001600424">
    <property type="component" value="Unassembled WGS sequence"/>
</dbReference>
<dbReference type="InterPro" id="IPR037883">
    <property type="entry name" value="Knr4/Smi1-like_sf"/>
</dbReference>
<dbReference type="EMBL" id="JBHTRV010000014">
    <property type="protein sequence ID" value="MFE5982066.1"/>
    <property type="molecule type" value="Genomic_DNA"/>
</dbReference>
<keyword evidence="3" id="KW-1185">Reference proteome</keyword>
<dbReference type="SUPFAM" id="SSF160631">
    <property type="entry name" value="SMI1/KNR4-like"/>
    <property type="match status" value="1"/>
</dbReference>
<sequence length="219" mass="24587">MQFWKKAKQGGSQRESENAIAASATPPRGAAGTSSEALVRSLVASLADGTTTTADGLRGLSAEELDEIERDQPAPLGAAYACFLRLVGGGAGHFLQGSDVFYPHVIGLREAADELLRENQEPFHLRSSDRVIFMHQGYQFDFLRGEGPDPEAWTYSEGHTEASRVYIRFTDWLEANVRQQREAWARLVPWYEVEQQKPSDERRVYFYRHHPDGSVTDEL</sequence>
<protein>
    <submittedName>
        <fullName evidence="2">SMI1/KNR4 family protein</fullName>
    </submittedName>
</protein>
<dbReference type="RefSeq" id="WP_386253154.1">
    <property type="nucleotide sequence ID" value="NZ_JBHTRV010000014.1"/>
</dbReference>
<proteinExistence type="predicted"/>
<accession>A0ABW6IWT6</accession>
<evidence type="ECO:0000313" key="2">
    <source>
        <dbReference type="EMBL" id="MFE5982066.1"/>
    </source>
</evidence>
<evidence type="ECO:0000256" key="1">
    <source>
        <dbReference type="SAM" id="MobiDB-lite"/>
    </source>
</evidence>
<comment type="caution">
    <text evidence="2">The sequence shown here is derived from an EMBL/GenBank/DDBJ whole genome shotgun (WGS) entry which is preliminary data.</text>
</comment>
<name>A0ABW6IWT6_STRWE</name>